<evidence type="ECO:0000313" key="5">
    <source>
        <dbReference type="Proteomes" id="UP001323405"/>
    </source>
</evidence>
<dbReference type="GeneID" id="87903090"/>
<dbReference type="RefSeq" id="XP_062744425.1">
    <property type="nucleotide sequence ID" value="XM_062883484.1"/>
</dbReference>
<evidence type="ECO:0000256" key="2">
    <source>
        <dbReference type="ARBA" id="ARBA00022801"/>
    </source>
</evidence>
<dbReference type="Gene3D" id="3.90.1300.10">
    <property type="entry name" value="Amidase signature (AS) domain"/>
    <property type="match status" value="1"/>
</dbReference>
<accession>A0ABR0GI74</accession>
<gene>
    <name evidence="4" type="ORF">QC762_0050150</name>
</gene>
<sequence length="151" mass="16358">MLIPSQSWQTHAAEKRESLLASIPDGWKLSPEDFTKAKSQRDNTGVVREHLEAAEALILAKDAPDIVSHLKDGTYSAVQVTTSSCKAAAIAHQIGNCLMKSSLTRPWNVAKALDAHFKETGTASGPLHNLPVSLKDQFRVKGVYTTMGYVG</sequence>
<comment type="similarity">
    <text evidence="1">Belongs to the amidase family.</text>
</comment>
<name>A0ABR0GI74_9PEZI</name>
<dbReference type="Proteomes" id="UP001323405">
    <property type="component" value="Unassembled WGS sequence"/>
</dbReference>
<dbReference type="Pfam" id="PF01425">
    <property type="entry name" value="Amidase"/>
    <property type="match status" value="1"/>
</dbReference>
<evidence type="ECO:0000259" key="3">
    <source>
        <dbReference type="Pfam" id="PF01425"/>
    </source>
</evidence>
<dbReference type="InterPro" id="IPR036928">
    <property type="entry name" value="AS_sf"/>
</dbReference>
<dbReference type="PANTHER" id="PTHR46072">
    <property type="entry name" value="AMIDASE-RELATED-RELATED"/>
    <property type="match status" value="1"/>
</dbReference>
<proteinExistence type="inferred from homology"/>
<comment type="caution">
    <text evidence="4">The sequence shown here is derived from an EMBL/GenBank/DDBJ whole genome shotgun (WGS) entry which is preliminary data.</text>
</comment>
<protein>
    <recommendedName>
        <fullName evidence="3">Amidase domain-containing protein</fullName>
    </recommendedName>
</protein>
<organism evidence="4 5">
    <name type="scientific">Podospora pseudocomata</name>
    <dbReference type="NCBI Taxonomy" id="2093779"/>
    <lineage>
        <taxon>Eukaryota</taxon>
        <taxon>Fungi</taxon>
        <taxon>Dikarya</taxon>
        <taxon>Ascomycota</taxon>
        <taxon>Pezizomycotina</taxon>
        <taxon>Sordariomycetes</taxon>
        <taxon>Sordariomycetidae</taxon>
        <taxon>Sordariales</taxon>
        <taxon>Podosporaceae</taxon>
        <taxon>Podospora</taxon>
    </lineage>
</organism>
<keyword evidence="2" id="KW-0378">Hydrolase</keyword>
<dbReference type="PANTHER" id="PTHR46072:SF8">
    <property type="entry name" value="AMIDASE DOMAIN-CONTAINING PROTEIN"/>
    <property type="match status" value="1"/>
</dbReference>
<dbReference type="SUPFAM" id="SSF75304">
    <property type="entry name" value="Amidase signature (AS) enzymes"/>
    <property type="match status" value="1"/>
</dbReference>
<evidence type="ECO:0000256" key="1">
    <source>
        <dbReference type="ARBA" id="ARBA00009199"/>
    </source>
</evidence>
<feature type="domain" description="Amidase" evidence="3">
    <location>
        <begin position="80"/>
        <end position="149"/>
    </location>
</feature>
<reference evidence="4 5" key="1">
    <citation type="journal article" date="2023" name="bioRxiv">
        <title>High-quality genome assemblies of four members of thePodospora anserinaspecies complex.</title>
        <authorList>
            <person name="Ament-Velasquez S.L."/>
            <person name="Vogan A.A."/>
            <person name="Wallerman O."/>
            <person name="Hartmann F."/>
            <person name="Gautier V."/>
            <person name="Silar P."/>
            <person name="Giraud T."/>
            <person name="Johannesson H."/>
        </authorList>
    </citation>
    <scope>NUCLEOTIDE SEQUENCE [LARGE SCALE GENOMIC DNA]</scope>
    <source>
        <strain evidence="4 5">CBS 415.72m</strain>
    </source>
</reference>
<dbReference type="InterPro" id="IPR023631">
    <property type="entry name" value="Amidase_dom"/>
</dbReference>
<dbReference type="EMBL" id="JAFFHA010000005">
    <property type="protein sequence ID" value="KAK4655450.1"/>
    <property type="molecule type" value="Genomic_DNA"/>
</dbReference>
<keyword evidence="5" id="KW-1185">Reference proteome</keyword>
<evidence type="ECO:0000313" key="4">
    <source>
        <dbReference type="EMBL" id="KAK4655450.1"/>
    </source>
</evidence>